<feature type="domain" description="Potassium channel" evidence="2">
    <location>
        <begin position="11"/>
        <end position="84"/>
    </location>
</feature>
<feature type="non-terminal residue" evidence="3">
    <location>
        <position position="95"/>
    </location>
</feature>
<protein>
    <submittedName>
        <fullName evidence="3">Two pore domain potassium channel family protein</fullName>
    </submittedName>
</protein>
<keyword evidence="1" id="KW-0812">Transmembrane</keyword>
<evidence type="ECO:0000256" key="1">
    <source>
        <dbReference type="SAM" id="Phobius"/>
    </source>
</evidence>
<dbReference type="EMBL" id="JADKYU010001321">
    <property type="protein sequence ID" value="MBF4986581.1"/>
    <property type="molecule type" value="Genomic_DNA"/>
</dbReference>
<keyword evidence="3" id="KW-0407">Ion channel</keyword>
<reference evidence="3 4" key="1">
    <citation type="submission" date="2020-11" db="EMBL/GenBank/DDBJ databases">
        <title>P. mediterranea TC4 genome.</title>
        <authorList>
            <person name="Molmeret M."/>
        </authorList>
    </citation>
    <scope>NUCLEOTIDE SEQUENCE [LARGE SCALE GENOMIC DNA]</scope>
    <source>
        <strain evidence="3 4">TC4</strain>
    </source>
</reference>
<dbReference type="InterPro" id="IPR013099">
    <property type="entry name" value="K_chnl_dom"/>
</dbReference>
<gene>
    <name evidence="3" type="ORF">FNJ87_20460</name>
</gene>
<organism evidence="3 4">
    <name type="scientific">Nonlabens mediterrranea</name>
    <dbReference type="NCBI Taxonomy" id="1419947"/>
    <lineage>
        <taxon>Bacteria</taxon>
        <taxon>Pseudomonadati</taxon>
        <taxon>Bacteroidota</taxon>
        <taxon>Flavobacteriia</taxon>
        <taxon>Flavobacteriales</taxon>
        <taxon>Flavobacteriaceae</taxon>
        <taxon>Nonlabens</taxon>
    </lineage>
</organism>
<dbReference type="Proteomes" id="UP001194729">
    <property type="component" value="Unassembled WGS sequence"/>
</dbReference>
<proteinExistence type="predicted"/>
<dbReference type="Gene3D" id="1.10.287.70">
    <property type="match status" value="1"/>
</dbReference>
<feature type="transmembrane region" description="Helical" evidence="1">
    <location>
        <begin position="59"/>
        <end position="83"/>
    </location>
</feature>
<keyword evidence="1" id="KW-1133">Transmembrane helix</keyword>
<evidence type="ECO:0000259" key="2">
    <source>
        <dbReference type="Pfam" id="PF07885"/>
    </source>
</evidence>
<evidence type="ECO:0000313" key="3">
    <source>
        <dbReference type="EMBL" id="MBF4986581.1"/>
    </source>
</evidence>
<keyword evidence="1" id="KW-0472">Membrane</keyword>
<dbReference type="Pfam" id="PF07885">
    <property type="entry name" value="Ion_trans_2"/>
    <property type="match status" value="1"/>
</dbReference>
<name>A0ABS0AB46_9FLAO</name>
<accession>A0ABS0AB46</accession>
<dbReference type="GO" id="GO:0034220">
    <property type="term" value="P:monoatomic ion transmembrane transport"/>
    <property type="evidence" value="ECO:0007669"/>
    <property type="project" value="UniProtKB-KW"/>
</dbReference>
<evidence type="ECO:0000313" key="4">
    <source>
        <dbReference type="Proteomes" id="UP001194729"/>
    </source>
</evidence>
<keyword evidence="3" id="KW-0813">Transport</keyword>
<comment type="caution">
    <text evidence="3">The sequence shown here is derived from an EMBL/GenBank/DDBJ whole genome shotgun (WGS) entry which is preliminary data.</text>
</comment>
<keyword evidence="3" id="KW-0406">Ion transport</keyword>
<dbReference type="SUPFAM" id="SSF81324">
    <property type="entry name" value="Voltage-gated potassium channels"/>
    <property type="match status" value="1"/>
</dbReference>
<sequence length="95" mass="10674">MRSKITVAITLLVSILIIGVLGFKFVQGLSWVDAIYMTVITISTVGYREVELPNDQTKIFIVLLLLFSVVMVGYSVSVITEYVRSRGSLKDMREK</sequence>
<keyword evidence="4" id="KW-1185">Reference proteome</keyword>